<reference evidence="3" key="1">
    <citation type="journal article" date="2019" name="Int. J. Syst. Evol. Microbiol.">
        <title>The Global Catalogue of Microorganisms (GCM) 10K type strain sequencing project: providing services to taxonomists for standard genome sequencing and annotation.</title>
        <authorList>
            <consortium name="The Broad Institute Genomics Platform"/>
            <consortium name="The Broad Institute Genome Sequencing Center for Infectious Disease"/>
            <person name="Wu L."/>
            <person name="Ma J."/>
        </authorList>
    </citation>
    <scope>NUCLEOTIDE SEQUENCE [LARGE SCALE GENOMIC DNA]</scope>
    <source>
        <strain evidence="3">JCM 30346</strain>
    </source>
</reference>
<feature type="compositionally biased region" description="Low complexity" evidence="1">
    <location>
        <begin position="7"/>
        <end position="21"/>
    </location>
</feature>
<organism evidence="2 3">
    <name type="scientific">Sphaerisporangium aureirubrum</name>
    <dbReference type="NCBI Taxonomy" id="1544736"/>
    <lineage>
        <taxon>Bacteria</taxon>
        <taxon>Bacillati</taxon>
        <taxon>Actinomycetota</taxon>
        <taxon>Actinomycetes</taxon>
        <taxon>Streptosporangiales</taxon>
        <taxon>Streptosporangiaceae</taxon>
        <taxon>Sphaerisporangium</taxon>
    </lineage>
</organism>
<dbReference type="Proteomes" id="UP001596137">
    <property type="component" value="Unassembled WGS sequence"/>
</dbReference>
<accession>A0ABW1NSG2</accession>
<sequence length="297" mass="32046">MHITVTALASSTAPASADSGSALSRNLSARDRAGLYSSPGLEAGQAAHIWHKAEHREASPAHRLIRRGKPAKVHRRPQAALNVAKTPRKGTTNALKAVKAAKGTKTIKSGKATKVEAAKATKATKAAKSLTSAARAVKAVERLKAGLVTGRVSPVLWRQHALFQNLRLPHQEAANRLRHAGLRWRSSGRCVNRHRSTCTSLDQVRLGTLWGIVDLKRRSGCPIVVTGGTETGHAHGPRSHGSGYKIDIEHNRCVDRFIRGKRSGAVRGDGAGLYHEYRPSGHTVYANEPSHWDIAFT</sequence>
<evidence type="ECO:0000313" key="3">
    <source>
        <dbReference type="Proteomes" id="UP001596137"/>
    </source>
</evidence>
<keyword evidence="3" id="KW-1185">Reference proteome</keyword>
<feature type="region of interest" description="Disordered" evidence="1">
    <location>
        <begin position="1"/>
        <end position="21"/>
    </location>
</feature>
<evidence type="ECO:0000256" key="1">
    <source>
        <dbReference type="SAM" id="MobiDB-lite"/>
    </source>
</evidence>
<dbReference type="EMBL" id="JBHSRF010000057">
    <property type="protein sequence ID" value="MFC6085182.1"/>
    <property type="molecule type" value="Genomic_DNA"/>
</dbReference>
<evidence type="ECO:0008006" key="4">
    <source>
        <dbReference type="Google" id="ProtNLM"/>
    </source>
</evidence>
<protein>
    <recommendedName>
        <fullName evidence="4">Peptidase M15B domain-containing protein</fullName>
    </recommendedName>
</protein>
<name>A0ABW1NSG2_9ACTN</name>
<proteinExistence type="predicted"/>
<dbReference type="RefSeq" id="WP_380759046.1">
    <property type="nucleotide sequence ID" value="NZ_JBHSRF010000057.1"/>
</dbReference>
<gene>
    <name evidence="2" type="ORF">ACFP1K_28735</name>
</gene>
<evidence type="ECO:0000313" key="2">
    <source>
        <dbReference type="EMBL" id="MFC6085182.1"/>
    </source>
</evidence>
<comment type="caution">
    <text evidence="2">The sequence shown here is derived from an EMBL/GenBank/DDBJ whole genome shotgun (WGS) entry which is preliminary data.</text>
</comment>